<evidence type="ECO:0000313" key="2">
    <source>
        <dbReference type="EMBL" id="KAB4167672.1"/>
    </source>
</evidence>
<dbReference type="GeneID" id="99752286"/>
<comment type="caution">
    <text evidence="3">The sequence shown here is derived from an EMBL/GenBank/DDBJ whole genome shotgun (WGS) entry which is preliminary data.</text>
</comment>
<organism evidence="3 4">
    <name type="scientific">Bacteroides uniformis</name>
    <dbReference type="NCBI Taxonomy" id="820"/>
    <lineage>
        <taxon>Bacteria</taxon>
        <taxon>Pseudomonadati</taxon>
        <taxon>Bacteroidota</taxon>
        <taxon>Bacteroidia</taxon>
        <taxon>Bacteroidales</taxon>
        <taxon>Bacteroidaceae</taxon>
        <taxon>Bacteroides</taxon>
    </lineage>
</organism>
<dbReference type="EMBL" id="QRXV01000027">
    <property type="protein sequence ID" value="RGU35413.1"/>
    <property type="molecule type" value="Genomic_DNA"/>
</dbReference>
<evidence type="ECO:0000313" key="3">
    <source>
        <dbReference type="EMBL" id="RGU35413.1"/>
    </source>
</evidence>
<sequence>MSVPRGLRNNNPGNIRLSKDKWQGLRERQEDKEFFQFVSIEWGYRALMRTLQNYRWKHGMKTISDFITRWAPHKENDTGAYIRKVCREMEVPNTYIPDIEDKATVCAFAAAISLVENGIPAVMEDVEKGWKLL</sequence>
<reference evidence="3 4" key="1">
    <citation type="submission" date="2018-08" db="EMBL/GenBank/DDBJ databases">
        <title>A genome reference for cultivated species of the human gut microbiota.</title>
        <authorList>
            <person name="Zou Y."/>
            <person name="Xue W."/>
            <person name="Luo G."/>
        </authorList>
    </citation>
    <scope>NUCLEOTIDE SEQUENCE [LARGE SCALE GENOMIC DNA]</scope>
    <source>
        <strain evidence="3 4">AF17-20</strain>
    </source>
</reference>
<dbReference type="AlphaFoldDB" id="A0A412SCM5"/>
<gene>
    <name evidence="3" type="ORF">DWW83_19820</name>
    <name evidence="2" type="ORF">GAQ59_17895</name>
</gene>
<dbReference type="Proteomes" id="UP000433928">
    <property type="component" value="Unassembled WGS sequence"/>
</dbReference>
<dbReference type="EMBL" id="WCUG01000022">
    <property type="protein sequence ID" value="KAB4167672.1"/>
    <property type="molecule type" value="Genomic_DNA"/>
</dbReference>
<reference evidence="2 5" key="2">
    <citation type="journal article" date="2019" name="Nat. Med.">
        <title>A library of human gut bacterial isolates paired with longitudinal multiomics data enables mechanistic microbiome research.</title>
        <authorList>
            <person name="Poyet M."/>
            <person name="Groussin M."/>
            <person name="Gibbons S.M."/>
            <person name="Avila-Pacheco J."/>
            <person name="Jiang X."/>
            <person name="Kearney S.M."/>
            <person name="Perrotta A.R."/>
            <person name="Berdy B."/>
            <person name="Zhao S."/>
            <person name="Lieberman T.D."/>
            <person name="Swanson P.K."/>
            <person name="Smith M."/>
            <person name="Roesemann S."/>
            <person name="Alexander J.E."/>
            <person name="Rich S.A."/>
            <person name="Livny J."/>
            <person name="Vlamakis H."/>
            <person name="Clish C."/>
            <person name="Bullock K."/>
            <person name="Deik A."/>
            <person name="Scott J."/>
            <person name="Pierce K.A."/>
            <person name="Xavier R.J."/>
            <person name="Alm E.J."/>
        </authorList>
    </citation>
    <scope>NUCLEOTIDE SEQUENCE [LARGE SCALE GENOMIC DNA]</scope>
    <source>
        <strain evidence="2 5">BIOML-A27</strain>
    </source>
</reference>
<evidence type="ECO:0000256" key="1">
    <source>
        <dbReference type="SAM" id="MobiDB-lite"/>
    </source>
</evidence>
<dbReference type="Proteomes" id="UP000284022">
    <property type="component" value="Unassembled WGS sequence"/>
</dbReference>
<evidence type="ECO:0000313" key="4">
    <source>
        <dbReference type="Proteomes" id="UP000284022"/>
    </source>
</evidence>
<name>A0A412SCM5_BACUN</name>
<accession>A0A412SCM5</accession>
<dbReference type="RefSeq" id="WP_005825591.1">
    <property type="nucleotide sequence ID" value="NZ_CP065889.1"/>
</dbReference>
<evidence type="ECO:0000313" key="5">
    <source>
        <dbReference type="Proteomes" id="UP000433928"/>
    </source>
</evidence>
<protein>
    <submittedName>
        <fullName evidence="3">Structural protein P5</fullName>
    </submittedName>
</protein>
<proteinExistence type="predicted"/>
<feature type="region of interest" description="Disordered" evidence="1">
    <location>
        <begin position="1"/>
        <end position="20"/>
    </location>
</feature>